<reference evidence="9" key="1">
    <citation type="journal article" date="2021" name="PeerJ">
        <title>Extensive microbial diversity within the chicken gut microbiome revealed by metagenomics and culture.</title>
        <authorList>
            <person name="Gilroy R."/>
            <person name="Ravi A."/>
            <person name="Getino M."/>
            <person name="Pursley I."/>
            <person name="Horton D.L."/>
            <person name="Alikhan N.F."/>
            <person name="Baker D."/>
            <person name="Gharbi K."/>
            <person name="Hall N."/>
            <person name="Watson M."/>
            <person name="Adriaenssens E.M."/>
            <person name="Foster-Nyarko E."/>
            <person name="Jarju S."/>
            <person name="Secka A."/>
            <person name="Antonio M."/>
            <person name="Oren A."/>
            <person name="Chaudhuri R.R."/>
            <person name="La Ragione R."/>
            <person name="Hildebrand F."/>
            <person name="Pallen M.J."/>
        </authorList>
    </citation>
    <scope>NUCLEOTIDE SEQUENCE</scope>
    <source>
        <strain evidence="9">1068</strain>
    </source>
</reference>
<dbReference type="FunFam" id="2.20.28.10:FF:000001">
    <property type="entry name" value="Rubredoxin"/>
    <property type="match status" value="1"/>
</dbReference>
<dbReference type="InterPro" id="IPR050526">
    <property type="entry name" value="Rubredoxin_ET"/>
</dbReference>
<dbReference type="PIRSF" id="PIRSF000071">
    <property type="entry name" value="Rubredoxin"/>
    <property type="match status" value="1"/>
</dbReference>
<evidence type="ECO:0000256" key="5">
    <source>
        <dbReference type="ARBA" id="ARBA00023004"/>
    </source>
</evidence>
<dbReference type="CDD" id="cd00730">
    <property type="entry name" value="rubredoxin"/>
    <property type="match status" value="1"/>
</dbReference>
<comment type="cofactor">
    <cofactor evidence="6 7">
        <name>Fe(3+)</name>
        <dbReference type="ChEBI" id="CHEBI:29034"/>
    </cofactor>
    <text evidence="6 7">Binds 1 Fe(3+) ion per subunit.</text>
</comment>
<accession>A0A9D2FR65</accession>
<evidence type="ECO:0000256" key="1">
    <source>
        <dbReference type="ARBA" id="ARBA00005337"/>
    </source>
</evidence>
<evidence type="ECO:0000256" key="2">
    <source>
        <dbReference type="ARBA" id="ARBA00022448"/>
    </source>
</evidence>
<evidence type="ECO:0000256" key="4">
    <source>
        <dbReference type="ARBA" id="ARBA00022982"/>
    </source>
</evidence>
<evidence type="ECO:0000313" key="9">
    <source>
        <dbReference type="EMBL" id="HIZ65493.1"/>
    </source>
</evidence>
<evidence type="ECO:0000256" key="6">
    <source>
        <dbReference type="PIRNR" id="PIRNR000071"/>
    </source>
</evidence>
<dbReference type="InterPro" id="IPR024934">
    <property type="entry name" value="Rubredoxin-like_dom"/>
</dbReference>
<reference evidence="9" key="2">
    <citation type="submission" date="2021-04" db="EMBL/GenBank/DDBJ databases">
        <authorList>
            <person name="Gilroy R."/>
        </authorList>
    </citation>
    <scope>NUCLEOTIDE SEQUENCE</scope>
    <source>
        <strain evidence="9">1068</strain>
    </source>
</reference>
<proteinExistence type="inferred from homology"/>
<keyword evidence="5 6" id="KW-0408">Iron</keyword>
<dbReference type="PROSITE" id="PS50903">
    <property type="entry name" value="RUBREDOXIN_LIKE"/>
    <property type="match status" value="1"/>
</dbReference>
<protein>
    <recommendedName>
        <fullName evidence="6">Rubredoxin</fullName>
    </recommendedName>
</protein>
<dbReference type="Proteomes" id="UP000824056">
    <property type="component" value="Unassembled WGS sequence"/>
</dbReference>
<evidence type="ECO:0000256" key="7">
    <source>
        <dbReference type="PIRSR" id="PIRSR000071-1"/>
    </source>
</evidence>
<evidence type="ECO:0000259" key="8">
    <source>
        <dbReference type="PROSITE" id="PS50903"/>
    </source>
</evidence>
<name>A0A9D2FR65_9FIRM</name>
<keyword evidence="3 6" id="KW-0479">Metal-binding</keyword>
<sequence length="55" mass="5957">MKKYVCQPCGYVYDPEVGDPDSGIAAGTAFEDIPEDWVCPICGVGKDEFVPEDEA</sequence>
<gene>
    <name evidence="9" type="ORF">H9809_06310</name>
</gene>
<dbReference type="GO" id="GO:0005506">
    <property type="term" value="F:iron ion binding"/>
    <property type="evidence" value="ECO:0007669"/>
    <property type="project" value="InterPro"/>
</dbReference>
<dbReference type="InterPro" id="IPR024922">
    <property type="entry name" value="Rubredoxin"/>
</dbReference>
<feature type="binding site" evidence="7">
    <location>
        <position position="42"/>
    </location>
    <ligand>
        <name>Fe cation</name>
        <dbReference type="ChEBI" id="CHEBI:24875"/>
    </ligand>
</feature>
<dbReference type="InterPro" id="IPR024935">
    <property type="entry name" value="Rubredoxin_dom"/>
</dbReference>
<dbReference type="PROSITE" id="PS00202">
    <property type="entry name" value="RUBREDOXIN"/>
    <property type="match status" value="1"/>
</dbReference>
<organism evidence="9 10">
    <name type="scientific">Candidatus Blautia pullicola</name>
    <dbReference type="NCBI Taxonomy" id="2838498"/>
    <lineage>
        <taxon>Bacteria</taxon>
        <taxon>Bacillati</taxon>
        <taxon>Bacillota</taxon>
        <taxon>Clostridia</taxon>
        <taxon>Lachnospirales</taxon>
        <taxon>Lachnospiraceae</taxon>
        <taxon>Blautia</taxon>
    </lineage>
</organism>
<dbReference type="GO" id="GO:0043448">
    <property type="term" value="P:alkane catabolic process"/>
    <property type="evidence" value="ECO:0007669"/>
    <property type="project" value="TreeGrafter"/>
</dbReference>
<dbReference type="AlphaFoldDB" id="A0A9D2FR65"/>
<comment type="similarity">
    <text evidence="1 6">Belongs to the rubredoxin family.</text>
</comment>
<dbReference type="PRINTS" id="PR00163">
    <property type="entry name" value="RUBREDOXIN"/>
</dbReference>
<dbReference type="NCBIfam" id="NF045768">
    <property type="entry name" value="RubredRD"/>
    <property type="match status" value="1"/>
</dbReference>
<dbReference type="PANTHER" id="PTHR47627:SF1">
    <property type="entry name" value="RUBREDOXIN-1-RELATED"/>
    <property type="match status" value="1"/>
</dbReference>
<feature type="binding site" evidence="7">
    <location>
        <position position="9"/>
    </location>
    <ligand>
        <name>Fe cation</name>
        <dbReference type="ChEBI" id="CHEBI:24875"/>
    </ligand>
</feature>
<keyword evidence="4 6" id="KW-0249">Electron transport</keyword>
<dbReference type="InterPro" id="IPR018527">
    <property type="entry name" value="Rubredoxin_Fe_BS"/>
</dbReference>
<evidence type="ECO:0000256" key="3">
    <source>
        <dbReference type="ARBA" id="ARBA00022723"/>
    </source>
</evidence>
<dbReference type="PANTHER" id="PTHR47627">
    <property type="entry name" value="RUBREDOXIN"/>
    <property type="match status" value="1"/>
</dbReference>
<feature type="domain" description="Rubredoxin-like" evidence="8">
    <location>
        <begin position="1"/>
        <end position="52"/>
    </location>
</feature>
<dbReference type="Pfam" id="PF00301">
    <property type="entry name" value="Rubredoxin"/>
    <property type="match status" value="1"/>
</dbReference>
<feature type="binding site" evidence="7">
    <location>
        <position position="39"/>
    </location>
    <ligand>
        <name>Fe cation</name>
        <dbReference type="ChEBI" id="CHEBI:24875"/>
    </ligand>
</feature>
<dbReference type="SUPFAM" id="SSF57802">
    <property type="entry name" value="Rubredoxin-like"/>
    <property type="match status" value="1"/>
</dbReference>
<dbReference type="Gene3D" id="2.20.28.10">
    <property type="match status" value="1"/>
</dbReference>
<keyword evidence="2 6" id="KW-0813">Transport</keyword>
<dbReference type="GO" id="GO:0009055">
    <property type="term" value="F:electron transfer activity"/>
    <property type="evidence" value="ECO:0007669"/>
    <property type="project" value="InterPro"/>
</dbReference>
<feature type="binding site" evidence="7">
    <location>
        <position position="6"/>
    </location>
    <ligand>
        <name>Fe cation</name>
        <dbReference type="ChEBI" id="CHEBI:24875"/>
    </ligand>
</feature>
<dbReference type="EMBL" id="DXBG01000153">
    <property type="protein sequence ID" value="HIZ65493.1"/>
    <property type="molecule type" value="Genomic_DNA"/>
</dbReference>
<evidence type="ECO:0000313" key="10">
    <source>
        <dbReference type="Proteomes" id="UP000824056"/>
    </source>
</evidence>
<comment type="caution">
    <text evidence="9">The sequence shown here is derived from an EMBL/GenBank/DDBJ whole genome shotgun (WGS) entry which is preliminary data.</text>
</comment>